<comment type="caution">
    <text evidence="1">The sequence shown here is derived from an EMBL/GenBank/DDBJ whole genome shotgun (WGS) entry which is preliminary data.</text>
</comment>
<gene>
    <name evidence="1" type="ORF">ACFPYK_21755</name>
</gene>
<accession>A0ABW1QT71</accession>
<proteinExistence type="predicted"/>
<sequence>MTLYDRLGGTWGKHRLDMLDIPNEFPLMDMRVVMSPPDLSPGASQLGG</sequence>
<protein>
    <submittedName>
        <fullName evidence="1">Uncharacterized protein</fullName>
    </submittedName>
</protein>
<reference evidence="2" key="1">
    <citation type="journal article" date="2019" name="Int. J. Syst. Evol. Microbiol.">
        <title>The Global Catalogue of Microorganisms (GCM) 10K type strain sequencing project: providing services to taxonomists for standard genome sequencing and annotation.</title>
        <authorList>
            <consortium name="The Broad Institute Genomics Platform"/>
            <consortium name="The Broad Institute Genome Sequencing Center for Infectious Disease"/>
            <person name="Wu L."/>
            <person name="Ma J."/>
        </authorList>
    </citation>
    <scope>NUCLEOTIDE SEQUENCE [LARGE SCALE GENOMIC DNA]</scope>
    <source>
        <strain evidence="2">CGMCC 4.7198</strain>
    </source>
</reference>
<dbReference type="RefSeq" id="WP_377036173.1">
    <property type="nucleotide sequence ID" value="NZ_JBHSQL010000041.1"/>
</dbReference>
<evidence type="ECO:0000313" key="2">
    <source>
        <dbReference type="Proteomes" id="UP001596097"/>
    </source>
</evidence>
<dbReference type="EMBL" id="JBHSQL010000041">
    <property type="protein sequence ID" value="MFC6152042.1"/>
    <property type="molecule type" value="Genomic_DNA"/>
</dbReference>
<keyword evidence="2" id="KW-1185">Reference proteome</keyword>
<evidence type="ECO:0000313" key="1">
    <source>
        <dbReference type="EMBL" id="MFC6152042.1"/>
    </source>
</evidence>
<dbReference type="Proteomes" id="UP001596097">
    <property type="component" value="Unassembled WGS sequence"/>
</dbReference>
<organism evidence="1 2">
    <name type="scientific">Mumia xiangluensis</name>
    <dbReference type="NCBI Taxonomy" id="1678900"/>
    <lineage>
        <taxon>Bacteria</taxon>
        <taxon>Bacillati</taxon>
        <taxon>Actinomycetota</taxon>
        <taxon>Actinomycetes</taxon>
        <taxon>Propionibacteriales</taxon>
        <taxon>Nocardioidaceae</taxon>
        <taxon>Mumia</taxon>
    </lineage>
</organism>
<name>A0ABW1QT71_9ACTN</name>